<dbReference type="AlphaFoldDB" id="A0AB39UKN6"/>
<dbReference type="KEGG" id="bfk:QN062_09760"/>
<dbReference type="EMBL" id="CP129683">
    <property type="protein sequence ID" value="XDS50640.1"/>
    <property type="molecule type" value="Genomic_DNA"/>
</dbReference>
<gene>
    <name evidence="11" type="ORF">QN062_09760</name>
    <name evidence="10" type="ORF">QN216_03970</name>
    <name evidence="9" type="ORF">QN217_06475</name>
</gene>
<dbReference type="RefSeq" id="WP_369341604.1">
    <property type="nucleotide sequence ID" value="NZ_CP129675.1"/>
</dbReference>
<evidence type="ECO:0000256" key="1">
    <source>
        <dbReference type="ARBA" id="ARBA00004651"/>
    </source>
</evidence>
<keyword evidence="5 7" id="KW-0472">Membrane</keyword>
<keyword evidence="3 7" id="KW-0812">Transmembrane</keyword>
<dbReference type="InterPro" id="IPR024320">
    <property type="entry name" value="LPG_synthase_C"/>
</dbReference>
<evidence type="ECO:0000256" key="2">
    <source>
        <dbReference type="ARBA" id="ARBA00022475"/>
    </source>
</evidence>
<dbReference type="InterPro" id="IPR051211">
    <property type="entry name" value="PG_lysyltransferase"/>
</dbReference>
<feature type="transmembrane region" description="Helical" evidence="7">
    <location>
        <begin position="78"/>
        <end position="99"/>
    </location>
</feature>
<name>A0AB39UKN6_9BIFI</name>
<evidence type="ECO:0000256" key="3">
    <source>
        <dbReference type="ARBA" id="ARBA00022692"/>
    </source>
</evidence>
<feature type="compositionally biased region" description="Low complexity" evidence="6">
    <location>
        <begin position="29"/>
        <end position="43"/>
    </location>
</feature>
<dbReference type="PANTHER" id="PTHR34697:SF2">
    <property type="entry name" value="PHOSPHATIDYLGLYCEROL LYSYLTRANSFERASE"/>
    <property type="match status" value="1"/>
</dbReference>
<feature type="transmembrane region" description="Helical" evidence="7">
    <location>
        <begin position="180"/>
        <end position="203"/>
    </location>
</feature>
<evidence type="ECO:0000259" key="8">
    <source>
        <dbReference type="Pfam" id="PF09924"/>
    </source>
</evidence>
<evidence type="ECO:0000313" key="10">
    <source>
        <dbReference type="EMBL" id="XDS49421.1"/>
    </source>
</evidence>
<accession>A0AB39UKN6</accession>
<feature type="compositionally biased region" description="Basic and acidic residues" evidence="6">
    <location>
        <begin position="45"/>
        <end position="55"/>
    </location>
</feature>
<sequence>MAESERHMPDSVSEHDEGADAAQHREQAESSGAASSAANAQRSTDPGKARYEDQRSQSGNGWTGLVQDARSWLLKRQLAVWVSGSVAVINIVFLLWRVLFRIPQDSLYFSTTYDQLLMTGGHIANGAVSPQPPSVTLQMIGLIATLFISTSTYRLIMDVIIIFTILAIAEPRLGRRRTLLACLISGMSGAVIGLFLCLFINWLGGMWQNASHARMTMSPLVMIFGALMAASAFSSFIWRRRIRLIGYMAVLIALLYTGDPGDYCLLVAALVGQFIGYVWHGPQDSREHWASSSAHERRSLLSSISVVLSLGPIVATVSHAHRGALSALGLLTGPGTINDARLMACLRTASKSSCYQEFNLYHISTSGSIIRAILPTIVLLIISWGMYRGRRVAAWSAIIVNSGIVLFSFLYYLLSSVQNDMVAFQAYRHGLLPSMLMTVLPPLAFAIVIRHNIRLFNVPTERGALWRGLSAIIATALALSAFYLGFGLLNPTSFLPHAHWSSLLSQLPQTFIPMGFLNTSQAVLRTTTFAAELVRQCIGIIFWLVLIVVVSRWMRTSVAENAGERKLAGSLVELGGESMSFMTTWEGNRYWFSPTGRSSVAYRVSHGIALTTTGPFGDPGEYLDDLQGFTHFCYEHSLSPVFYSVHDATRQALLDQGWSSIQVGSEMVVDPRLWQTKGKKWQAIRTAINKANREGIRDVYADFSGSPREIQSQIVDISEQWANLKSLPEMKFTLGGIDELRDPRVMMLYAIDADNVVQGVTSWLPTWRNGQIVGWTLDFMRHRIDSPNGIMEFLIARMAQRLKEGGTAEFMSLSAAPLAGSPVDDGEDSAALHHALQIVADIMEPSYGFNSLFQFKKRFQPHEEPVYICYPDVSRLLPMGLAVLEAYLPDLKPSQIRNMLNH</sequence>
<dbReference type="EMBL" id="CP129682">
    <property type="protein sequence ID" value="XDS49421.1"/>
    <property type="molecule type" value="Genomic_DNA"/>
</dbReference>
<evidence type="ECO:0000256" key="5">
    <source>
        <dbReference type="ARBA" id="ARBA00023136"/>
    </source>
</evidence>
<feature type="transmembrane region" description="Helical" evidence="7">
    <location>
        <begin position="394"/>
        <end position="414"/>
    </location>
</feature>
<feature type="transmembrane region" description="Helical" evidence="7">
    <location>
        <begin position="215"/>
        <end position="234"/>
    </location>
</feature>
<feature type="region of interest" description="Disordered" evidence="6">
    <location>
        <begin position="1"/>
        <end position="59"/>
    </location>
</feature>
<reference evidence="10" key="1">
    <citation type="submission" date="2023-07" db="EMBL/GenBank/DDBJ databases">
        <title>Bifidobacterium aquikefiriaerophilum sp. nov. and Bifidobacterium eccum sp. nov., isolated from water kefir.</title>
        <authorList>
            <person name="Breselge S."/>
            <person name="Bellassi P."/>
            <person name="Barcenilla C."/>
            <person name="Alvarez-Ordonez A."/>
            <person name="Morelli L."/>
            <person name="Cotter P.D."/>
        </authorList>
    </citation>
    <scope>NUCLEOTIDE SEQUENCE</scope>
    <source>
        <strain evidence="11">WK012_4_13</strain>
        <strain evidence="10">WK013_4_14</strain>
        <strain evidence="9">WK048_4_13</strain>
    </source>
</reference>
<evidence type="ECO:0000256" key="7">
    <source>
        <dbReference type="SAM" id="Phobius"/>
    </source>
</evidence>
<evidence type="ECO:0000256" key="4">
    <source>
        <dbReference type="ARBA" id="ARBA00022989"/>
    </source>
</evidence>
<feature type="transmembrane region" description="Helical" evidence="7">
    <location>
        <begin position="368"/>
        <end position="387"/>
    </location>
</feature>
<comment type="subcellular location">
    <subcellularLocation>
        <location evidence="1">Cell membrane</location>
        <topology evidence="1">Multi-pass membrane protein</topology>
    </subcellularLocation>
</comment>
<feature type="transmembrane region" description="Helical" evidence="7">
    <location>
        <begin position="434"/>
        <end position="453"/>
    </location>
</feature>
<feature type="compositionally biased region" description="Basic and acidic residues" evidence="6">
    <location>
        <begin position="1"/>
        <end position="28"/>
    </location>
</feature>
<dbReference type="SUPFAM" id="SSF144091">
    <property type="entry name" value="Rhomboid-like"/>
    <property type="match status" value="1"/>
</dbReference>
<evidence type="ECO:0000313" key="9">
    <source>
        <dbReference type="EMBL" id="XDS45796.1"/>
    </source>
</evidence>
<evidence type="ECO:0000256" key="6">
    <source>
        <dbReference type="SAM" id="MobiDB-lite"/>
    </source>
</evidence>
<dbReference type="Pfam" id="PF09924">
    <property type="entry name" value="LPG_synthase_C"/>
    <property type="match status" value="1"/>
</dbReference>
<protein>
    <submittedName>
        <fullName evidence="10">DUF2156 domain-containing protein</fullName>
    </submittedName>
</protein>
<organism evidence="10">
    <name type="scientific">Bifidobacterium fermentum</name>
    <dbReference type="NCBI Taxonomy" id="3059035"/>
    <lineage>
        <taxon>Bacteria</taxon>
        <taxon>Bacillati</taxon>
        <taxon>Actinomycetota</taxon>
        <taxon>Actinomycetes</taxon>
        <taxon>Bifidobacteriales</taxon>
        <taxon>Bifidobacteriaceae</taxon>
        <taxon>Bifidobacterium</taxon>
    </lineage>
</organism>
<dbReference type="PANTHER" id="PTHR34697">
    <property type="entry name" value="PHOSPHATIDYLGLYCEROL LYSYLTRANSFERASE"/>
    <property type="match status" value="1"/>
</dbReference>
<dbReference type="GO" id="GO:0055091">
    <property type="term" value="P:phospholipid homeostasis"/>
    <property type="evidence" value="ECO:0007669"/>
    <property type="project" value="TreeGrafter"/>
</dbReference>
<evidence type="ECO:0000313" key="11">
    <source>
        <dbReference type="EMBL" id="XDS50640.1"/>
    </source>
</evidence>
<dbReference type="InterPro" id="IPR035952">
    <property type="entry name" value="Rhomboid-like_sf"/>
</dbReference>
<feature type="domain" description="Phosphatidylglycerol lysyltransferase C-terminal" evidence="8">
    <location>
        <begin position="576"/>
        <end position="870"/>
    </location>
</feature>
<dbReference type="EMBL" id="CP129675">
    <property type="protein sequence ID" value="XDS45796.1"/>
    <property type="molecule type" value="Genomic_DNA"/>
</dbReference>
<dbReference type="GO" id="GO:0005886">
    <property type="term" value="C:plasma membrane"/>
    <property type="evidence" value="ECO:0007669"/>
    <property type="project" value="UniProtKB-SubCell"/>
</dbReference>
<dbReference type="GO" id="GO:0016755">
    <property type="term" value="F:aminoacyltransferase activity"/>
    <property type="evidence" value="ECO:0007669"/>
    <property type="project" value="TreeGrafter"/>
</dbReference>
<proteinExistence type="predicted"/>
<feature type="transmembrane region" description="Helical" evidence="7">
    <location>
        <begin position="139"/>
        <end position="168"/>
    </location>
</feature>
<keyword evidence="4 7" id="KW-1133">Transmembrane helix</keyword>
<feature type="transmembrane region" description="Helical" evidence="7">
    <location>
        <begin position="465"/>
        <end position="486"/>
    </location>
</feature>
<keyword evidence="2" id="KW-1003">Cell membrane</keyword>